<proteinExistence type="predicted"/>
<gene>
    <name evidence="1" type="ORF">RHMOL_Rhmol12G0076200</name>
</gene>
<organism evidence="1 2">
    <name type="scientific">Rhododendron molle</name>
    <name type="common">Chinese azalea</name>
    <name type="synonym">Azalea mollis</name>
    <dbReference type="NCBI Taxonomy" id="49168"/>
    <lineage>
        <taxon>Eukaryota</taxon>
        <taxon>Viridiplantae</taxon>
        <taxon>Streptophyta</taxon>
        <taxon>Embryophyta</taxon>
        <taxon>Tracheophyta</taxon>
        <taxon>Spermatophyta</taxon>
        <taxon>Magnoliopsida</taxon>
        <taxon>eudicotyledons</taxon>
        <taxon>Gunneridae</taxon>
        <taxon>Pentapetalae</taxon>
        <taxon>asterids</taxon>
        <taxon>Ericales</taxon>
        <taxon>Ericaceae</taxon>
        <taxon>Ericoideae</taxon>
        <taxon>Rhodoreae</taxon>
        <taxon>Rhododendron</taxon>
    </lineage>
</organism>
<name>A0ACC0LGR1_RHOML</name>
<accession>A0ACC0LGR1</accession>
<evidence type="ECO:0000313" key="1">
    <source>
        <dbReference type="EMBL" id="KAI8527451.1"/>
    </source>
</evidence>
<protein>
    <submittedName>
        <fullName evidence="1">Uncharacterized protein</fullName>
    </submittedName>
</protein>
<sequence>MAVFGSLGNGDLDLPKEVNKEEVGVWDMIIVEPPRSSFLRMTLKVKTNTKIDHYNNLQLWLDMREGTVKSKRRHFRHPWTN</sequence>
<dbReference type="Proteomes" id="UP001062846">
    <property type="component" value="Chromosome 12"/>
</dbReference>
<keyword evidence="2" id="KW-1185">Reference proteome</keyword>
<reference evidence="1" key="1">
    <citation type="submission" date="2022-02" db="EMBL/GenBank/DDBJ databases">
        <title>Plant Genome Project.</title>
        <authorList>
            <person name="Zhang R.-G."/>
        </authorList>
    </citation>
    <scope>NUCLEOTIDE SEQUENCE</scope>
    <source>
        <strain evidence="1">AT1</strain>
    </source>
</reference>
<comment type="caution">
    <text evidence="1">The sequence shown here is derived from an EMBL/GenBank/DDBJ whole genome shotgun (WGS) entry which is preliminary data.</text>
</comment>
<dbReference type="EMBL" id="CM046399">
    <property type="protein sequence ID" value="KAI8527451.1"/>
    <property type="molecule type" value="Genomic_DNA"/>
</dbReference>
<evidence type="ECO:0000313" key="2">
    <source>
        <dbReference type="Proteomes" id="UP001062846"/>
    </source>
</evidence>